<reference evidence="2" key="1">
    <citation type="journal article" date="2020" name="Stud. Mycol.">
        <title>101 Dothideomycetes genomes: a test case for predicting lifestyles and emergence of pathogens.</title>
        <authorList>
            <person name="Haridas S."/>
            <person name="Albert R."/>
            <person name="Binder M."/>
            <person name="Bloem J."/>
            <person name="Labutti K."/>
            <person name="Salamov A."/>
            <person name="Andreopoulos B."/>
            <person name="Baker S."/>
            <person name="Barry K."/>
            <person name="Bills G."/>
            <person name="Bluhm B."/>
            <person name="Cannon C."/>
            <person name="Castanera R."/>
            <person name="Culley D."/>
            <person name="Daum C."/>
            <person name="Ezra D."/>
            <person name="Gonzalez J."/>
            <person name="Henrissat B."/>
            <person name="Kuo A."/>
            <person name="Liang C."/>
            <person name="Lipzen A."/>
            <person name="Lutzoni F."/>
            <person name="Magnuson J."/>
            <person name="Mondo S."/>
            <person name="Nolan M."/>
            <person name="Ohm R."/>
            <person name="Pangilinan J."/>
            <person name="Park H.-J."/>
            <person name="Ramirez L."/>
            <person name="Alfaro M."/>
            <person name="Sun H."/>
            <person name="Tritt A."/>
            <person name="Yoshinaga Y."/>
            <person name="Zwiers L.-H."/>
            <person name="Turgeon B."/>
            <person name="Goodwin S."/>
            <person name="Spatafora J."/>
            <person name="Crous P."/>
            <person name="Grigoriev I."/>
        </authorList>
    </citation>
    <scope>NUCLEOTIDE SEQUENCE</scope>
    <source>
        <strain evidence="2">Tuck. ex Michener</strain>
    </source>
</reference>
<dbReference type="EMBL" id="ML991774">
    <property type="protein sequence ID" value="KAF2239051.1"/>
    <property type="molecule type" value="Genomic_DNA"/>
</dbReference>
<proteinExistence type="predicted"/>
<protein>
    <recommendedName>
        <fullName evidence="1">DUF1308 domain-containing protein</fullName>
    </recommendedName>
</protein>
<keyword evidence="3" id="KW-1185">Reference proteome</keyword>
<accession>A0A6A6HM30</accession>
<sequence>MDRLAFHELSLNYETTGDPHSPSNILKRARALQAELHSLYDYVKRCKEQESTQEEPSILAGPYNSGSPHQLLSLLNQVRAELSTLESRADSGKLFEPGGLSGTNLPYLETVWLAAKRCKGLVGFSRRVYWVPPPKGRYKKTAGPYKEPYTSKEKIANSALIDVIAEDGAKWIKVSTITPKRLMYEMAERGLGSEDLLEMQNENMNFLDAIEDEEDKLSIIRVAEDLIKAAHATRVKYKHPRVQLVLPRLASDRREIDVIVKRIREMGIEVDCGTEIKNTPLSVSLENGLLTKARSSETLNVDCTVLLALVSDISHTKCLNEPWFNQETQRQVEGEDQQNLLPSLLYPVLQGHSLISTSVAAARMREIVEVVATQSEKKRTSILLGDDPNQDYQQRIQEWRELSCHEVPRALKLPIRVVEPDEAEPNLSPMVNAVMEKLIQAKSSRVTISALMYGWASGLTTLTSNAVAAKALNKAFDEQPVGQEIDGPDLWVCPVPRSLAGKEKDKGPVHLRPRLVDV</sequence>
<evidence type="ECO:0000259" key="1">
    <source>
        <dbReference type="Pfam" id="PF07000"/>
    </source>
</evidence>
<dbReference type="OrthoDB" id="441890at2759"/>
<gene>
    <name evidence="2" type="ORF">EV356DRAFT_528931</name>
</gene>
<dbReference type="PANTHER" id="PTHR13379">
    <property type="entry name" value="UNCHARACTERIZED DUF1308"/>
    <property type="match status" value="1"/>
</dbReference>
<dbReference type="Pfam" id="PF07000">
    <property type="entry name" value="DUF1308"/>
    <property type="match status" value="1"/>
</dbReference>
<evidence type="ECO:0000313" key="3">
    <source>
        <dbReference type="Proteomes" id="UP000800092"/>
    </source>
</evidence>
<name>A0A6A6HM30_VIRVR</name>
<dbReference type="Proteomes" id="UP000800092">
    <property type="component" value="Unassembled WGS sequence"/>
</dbReference>
<dbReference type="PANTHER" id="PTHR13379:SF0">
    <property type="entry name" value="UPF0415 PROTEIN C7ORF25"/>
    <property type="match status" value="1"/>
</dbReference>
<dbReference type="AlphaFoldDB" id="A0A6A6HM30"/>
<evidence type="ECO:0000313" key="2">
    <source>
        <dbReference type="EMBL" id="KAF2239051.1"/>
    </source>
</evidence>
<organism evidence="2 3">
    <name type="scientific">Viridothelium virens</name>
    <name type="common">Speckled blister lichen</name>
    <name type="synonym">Trypethelium virens</name>
    <dbReference type="NCBI Taxonomy" id="1048519"/>
    <lineage>
        <taxon>Eukaryota</taxon>
        <taxon>Fungi</taxon>
        <taxon>Dikarya</taxon>
        <taxon>Ascomycota</taxon>
        <taxon>Pezizomycotina</taxon>
        <taxon>Dothideomycetes</taxon>
        <taxon>Dothideomycetes incertae sedis</taxon>
        <taxon>Trypetheliales</taxon>
        <taxon>Trypetheliaceae</taxon>
        <taxon>Viridothelium</taxon>
    </lineage>
</organism>
<feature type="domain" description="DUF1308" evidence="1">
    <location>
        <begin position="299"/>
        <end position="384"/>
    </location>
</feature>
<dbReference type="InterPro" id="IPR010733">
    <property type="entry name" value="DUF1308"/>
</dbReference>